<evidence type="ECO:0000313" key="8">
    <source>
        <dbReference type="EMBL" id="WED66186.1"/>
    </source>
</evidence>
<keyword evidence="3 6" id="KW-0812">Transmembrane</keyword>
<evidence type="ECO:0000313" key="9">
    <source>
        <dbReference type="Proteomes" id="UP001218638"/>
    </source>
</evidence>
<dbReference type="InterPro" id="IPR050638">
    <property type="entry name" value="AA-Vitamin_Transporters"/>
</dbReference>
<accession>A0AAF0CQL7</accession>
<dbReference type="RefSeq" id="WP_330928441.1">
    <property type="nucleotide sequence ID" value="NZ_CP119075.1"/>
</dbReference>
<evidence type="ECO:0000256" key="2">
    <source>
        <dbReference type="ARBA" id="ARBA00007362"/>
    </source>
</evidence>
<dbReference type="KEGG" id="slom:PXH66_04915"/>
<keyword evidence="4 6" id="KW-1133">Transmembrane helix</keyword>
<feature type="transmembrane region" description="Helical" evidence="6">
    <location>
        <begin position="282"/>
        <end position="301"/>
    </location>
</feature>
<dbReference type="InterPro" id="IPR037185">
    <property type="entry name" value="EmrE-like"/>
</dbReference>
<dbReference type="AlphaFoldDB" id="A0AAF0CQL7"/>
<feature type="transmembrane region" description="Helical" evidence="6">
    <location>
        <begin position="112"/>
        <end position="131"/>
    </location>
</feature>
<feature type="transmembrane region" description="Helical" evidence="6">
    <location>
        <begin position="138"/>
        <end position="158"/>
    </location>
</feature>
<reference evidence="8" key="1">
    <citation type="submission" date="2023-03" db="EMBL/GenBank/DDBJ databases">
        <title>Lomoglobus Profundus gen. nov., sp. nov., a novel member of the phylum Verrucomicrobia, isolated from deep-marine sediment of South China Sea.</title>
        <authorList>
            <person name="Ahmad T."/>
            <person name="Ishaq S.E."/>
            <person name="Wang F."/>
        </authorList>
    </citation>
    <scope>NUCLEOTIDE SEQUENCE</scope>
    <source>
        <strain evidence="8">LMO-M01</strain>
    </source>
</reference>
<evidence type="ECO:0000256" key="5">
    <source>
        <dbReference type="ARBA" id="ARBA00023136"/>
    </source>
</evidence>
<dbReference type="SUPFAM" id="SSF103481">
    <property type="entry name" value="Multidrug resistance efflux transporter EmrE"/>
    <property type="match status" value="2"/>
</dbReference>
<comment type="similarity">
    <text evidence="2">Belongs to the EamA transporter family.</text>
</comment>
<feature type="transmembrane region" description="Helical" evidence="6">
    <location>
        <begin position="86"/>
        <end position="106"/>
    </location>
</feature>
<dbReference type="InterPro" id="IPR000620">
    <property type="entry name" value="EamA_dom"/>
</dbReference>
<evidence type="ECO:0000256" key="1">
    <source>
        <dbReference type="ARBA" id="ARBA00004141"/>
    </source>
</evidence>
<feature type="transmembrane region" description="Helical" evidence="6">
    <location>
        <begin position="227"/>
        <end position="245"/>
    </location>
</feature>
<feature type="transmembrane region" description="Helical" evidence="6">
    <location>
        <begin position="257"/>
        <end position="276"/>
    </location>
</feature>
<evidence type="ECO:0000259" key="7">
    <source>
        <dbReference type="Pfam" id="PF00892"/>
    </source>
</evidence>
<feature type="domain" description="EamA" evidence="7">
    <location>
        <begin position="33"/>
        <end position="155"/>
    </location>
</feature>
<protein>
    <submittedName>
        <fullName evidence="8">EamA family transporter</fullName>
    </submittedName>
</protein>
<gene>
    <name evidence="8" type="ORF">PXH66_04915</name>
</gene>
<feature type="transmembrane region" description="Helical" evidence="6">
    <location>
        <begin position="196"/>
        <end position="215"/>
    </location>
</feature>
<dbReference type="Pfam" id="PF00892">
    <property type="entry name" value="EamA"/>
    <property type="match status" value="2"/>
</dbReference>
<feature type="transmembrane region" description="Helical" evidence="6">
    <location>
        <begin position="164"/>
        <end position="184"/>
    </location>
</feature>
<evidence type="ECO:0000256" key="6">
    <source>
        <dbReference type="SAM" id="Phobius"/>
    </source>
</evidence>
<proteinExistence type="inferred from homology"/>
<dbReference type="PANTHER" id="PTHR32322">
    <property type="entry name" value="INNER MEMBRANE TRANSPORTER"/>
    <property type="match status" value="1"/>
</dbReference>
<dbReference type="Proteomes" id="UP001218638">
    <property type="component" value="Chromosome"/>
</dbReference>
<keyword evidence="5 6" id="KW-0472">Membrane</keyword>
<comment type="subcellular location">
    <subcellularLocation>
        <location evidence="1">Membrane</location>
        <topology evidence="1">Multi-pass membrane protein</topology>
    </subcellularLocation>
</comment>
<organism evidence="8 9">
    <name type="scientific">Synoicihabitans lomoniglobus</name>
    <dbReference type="NCBI Taxonomy" id="2909285"/>
    <lineage>
        <taxon>Bacteria</taxon>
        <taxon>Pseudomonadati</taxon>
        <taxon>Verrucomicrobiota</taxon>
        <taxon>Opitutia</taxon>
        <taxon>Opitutales</taxon>
        <taxon>Opitutaceae</taxon>
        <taxon>Synoicihabitans</taxon>
    </lineage>
</organism>
<evidence type="ECO:0000256" key="4">
    <source>
        <dbReference type="ARBA" id="ARBA00022989"/>
    </source>
</evidence>
<keyword evidence="9" id="KW-1185">Reference proteome</keyword>
<sequence length="306" mass="31987">MSVSVSSSPAAGLVAVSSPQPVGRLVAHTLTTALTPIIWGSTYLVTTELLPPDRPFTAACIRTLPAGILLLLWERARVPRSQWLRLLILSLLNIGLFQALLFTAAYRLPGGIAAMVGATMPLLVLGFAWILDRQRPGSVATGAAVTAIGGMALIFARPPSGLDPIGIAAAVTGTSCLALGTTLARRWQSNVPLLSFTGWQLVVGGAVLAPLALVMEPPLPALQTSHIAGYIYLSVFGALLGYPIWFRGIAKLSPGAVAALGQLSPLTAILLGWAVLDEGLAPREVIGASIVLGAVLLLQWAHRPRR</sequence>
<dbReference type="GO" id="GO:0016020">
    <property type="term" value="C:membrane"/>
    <property type="evidence" value="ECO:0007669"/>
    <property type="project" value="UniProtKB-SubCell"/>
</dbReference>
<evidence type="ECO:0000256" key="3">
    <source>
        <dbReference type="ARBA" id="ARBA00022692"/>
    </source>
</evidence>
<name>A0AAF0CQL7_9BACT</name>
<dbReference type="PANTHER" id="PTHR32322:SF2">
    <property type="entry name" value="EAMA DOMAIN-CONTAINING PROTEIN"/>
    <property type="match status" value="1"/>
</dbReference>
<dbReference type="EMBL" id="CP119075">
    <property type="protein sequence ID" value="WED66186.1"/>
    <property type="molecule type" value="Genomic_DNA"/>
</dbReference>
<feature type="domain" description="EamA" evidence="7">
    <location>
        <begin position="165"/>
        <end position="298"/>
    </location>
</feature>